<dbReference type="Proteomes" id="UP000664521">
    <property type="component" value="Unassembled WGS sequence"/>
</dbReference>
<organism evidence="6 7">
    <name type="scientific">Heterodermia speciosa</name>
    <dbReference type="NCBI Taxonomy" id="116794"/>
    <lineage>
        <taxon>Eukaryota</taxon>
        <taxon>Fungi</taxon>
        <taxon>Dikarya</taxon>
        <taxon>Ascomycota</taxon>
        <taxon>Pezizomycotina</taxon>
        <taxon>Lecanoromycetes</taxon>
        <taxon>OSLEUM clade</taxon>
        <taxon>Lecanoromycetidae</taxon>
        <taxon>Caliciales</taxon>
        <taxon>Physciaceae</taxon>
        <taxon>Heterodermia</taxon>
    </lineage>
</organism>
<evidence type="ECO:0000313" key="7">
    <source>
        <dbReference type="Proteomes" id="UP000664521"/>
    </source>
</evidence>
<dbReference type="CDD" id="cd00882">
    <property type="entry name" value="Ras_like_GTPase"/>
    <property type="match status" value="1"/>
</dbReference>
<feature type="region of interest" description="Disordered" evidence="3">
    <location>
        <begin position="1"/>
        <end position="72"/>
    </location>
</feature>
<dbReference type="OrthoDB" id="28357at2759"/>
<keyword evidence="7" id="KW-1185">Reference proteome</keyword>
<dbReference type="InterPro" id="IPR027417">
    <property type="entry name" value="P-loop_NTPase"/>
</dbReference>
<evidence type="ECO:0000256" key="2">
    <source>
        <dbReference type="PROSITE-ProRule" id="PRU00168"/>
    </source>
</evidence>
<dbReference type="PANTHER" id="PTHR23113">
    <property type="entry name" value="GUANINE NUCLEOTIDE EXCHANGE FACTOR"/>
    <property type="match status" value="1"/>
</dbReference>
<dbReference type="Pfam" id="PF00617">
    <property type="entry name" value="RasGEF"/>
    <property type="match status" value="1"/>
</dbReference>
<dbReference type="SMART" id="SM00147">
    <property type="entry name" value="RasGEF"/>
    <property type="match status" value="1"/>
</dbReference>
<gene>
    <name evidence="6" type="ORF">HETSPECPRED_008204</name>
</gene>
<feature type="compositionally biased region" description="Polar residues" evidence="3">
    <location>
        <begin position="21"/>
        <end position="33"/>
    </location>
</feature>
<dbReference type="PROSITE" id="PS50212">
    <property type="entry name" value="RASGEF_NTER"/>
    <property type="match status" value="1"/>
</dbReference>
<evidence type="ECO:0000256" key="3">
    <source>
        <dbReference type="SAM" id="MobiDB-lite"/>
    </source>
</evidence>
<dbReference type="SUPFAM" id="SSF48366">
    <property type="entry name" value="Ras GEF"/>
    <property type="match status" value="1"/>
</dbReference>
<evidence type="ECO:0000313" key="6">
    <source>
        <dbReference type="EMBL" id="CAF9931818.1"/>
    </source>
</evidence>
<reference evidence="6" key="1">
    <citation type="submission" date="2021-03" db="EMBL/GenBank/DDBJ databases">
        <authorList>
            <person name="Tagirdzhanova G."/>
        </authorList>
    </citation>
    <scope>NUCLEOTIDE SEQUENCE</scope>
</reference>
<evidence type="ECO:0000259" key="4">
    <source>
        <dbReference type="PROSITE" id="PS50009"/>
    </source>
</evidence>
<feature type="domain" description="Ras-GEF" evidence="4">
    <location>
        <begin position="705"/>
        <end position="935"/>
    </location>
</feature>
<feature type="region of interest" description="Disordered" evidence="3">
    <location>
        <begin position="310"/>
        <end position="338"/>
    </location>
</feature>
<dbReference type="PROSITE" id="PS50009">
    <property type="entry name" value="RASGEF_CAT"/>
    <property type="match status" value="1"/>
</dbReference>
<feature type="region of interest" description="Disordered" evidence="3">
    <location>
        <begin position="381"/>
        <end position="400"/>
    </location>
</feature>
<evidence type="ECO:0000256" key="1">
    <source>
        <dbReference type="ARBA" id="ARBA00022658"/>
    </source>
</evidence>
<name>A0A8H3FVR0_9LECA</name>
<proteinExistence type="predicted"/>
<sequence length="950" mass="104978">MESRRSKKTRFYGEASKTSRDPNQSLSSPTSASRPPLKDRVKSAPSIAQSTKSKHDLRAKQASVKPLVREEDEVRNLPSVPACLLSSPAGQPEQCAPSTNVSSRALDTTKMREVTLVVLGATQAGKSTFVQCALDLKRPSTSPSATKKVSLEGVVSVLRLLEMEIGDVVINADRNVVWPQTVGGQSTPQVDGVLVLYDVMNQGSLNRVPYVLNAFSKAALPTVLVSSKCDNPPNSWEVDAGKVAGFCTQLDGVESFQTSAIAPETHKRCVSVILRNITAERPGVTESCLATRPRALTTSQSPNQGFVAQAPEMKPRHTRATSELPGPIPRNTPPQSPGSMLIGFGGLPLPSQNVVTQQYQSTPTSYSGDLDGRILDVGQNREERERNGEPKEAHVESSKAIDTVDDRKVEEIPNLISQQEYSDTSPAPTSIVKSFLGVEDDRIGQTSEDSEISTAAIQEEPSRGYGLSFDELVDRLLAQPRSKLDGKFAATFLCLYRKFATPSELISAIIHRFQLLNESSHPQISRITSQLRYIAVLAQWASDYPEDFAHPQTRRMVTGFVSSLSNDRVFAVAGKETGISLEVVSEDDYTGWACSDTSRSRANTVESCLSMSSVQSTASTLNADSSSEDILATASTDVAAKQQHARTSATPSLSSSNGQSETQSTGSFQTLLNSLETAQRQAQLLTPMPRNTLSKIQWHQLMNTADEDVARELTRIDWIMFSSIRPRDLVRHVSLSVHEKDKCKSLEHVNRMIDQFNHVAFWVANLILLRDKPKHRAKMLEKFMSIAWKLRQLNNYNSLGAVVAGINGTAVHRLAQTRELVPHQAQKQFMRLEILMGTQKSHFAYRLGWANTSSERIPFLPLHRRDLVLAEDGNRTYLDAEKTRINWKKFEIMGEVVITIQKSQSTPYPTILRNEELQRLVLDGRFAKDDDVRPTFHTFTINAFSASTIF</sequence>
<evidence type="ECO:0000259" key="5">
    <source>
        <dbReference type="PROSITE" id="PS50212"/>
    </source>
</evidence>
<dbReference type="InterPro" id="IPR008937">
    <property type="entry name" value="Ras-like_GEF"/>
</dbReference>
<keyword evidence="1 2" id="KW-0344">Guanine-nucleotide releasing factor</keyword>
<dbReference type="Pfam" id="PF00618">
    <property type="entry name" value="RasGEF_N"/>
    <property type="match status" value="1"/>
</dbReference>
<feature type="domain" description="N-terminal Ras-GEF" evidence="5">
    <location>
        <begin position="460"/>
        <end position="589"/>
    </location>
</feature>
<dbReference type="EMBL" id="CAJPDS010000060">
    <property type="protein sequence ID" value="CAF9931818.1"/>
    <property type="molecule type" value="Genomic_DNA"/>
</dbReference>
<feature type="compositionally biased region" description="Pro residues" evidence="3">
    <location>
        <begin position="326"/>
        <end position="336"/>
    </location>
</feature>
<feature type="compositionally biased region" description="Basic residues" evidence="3">
    <location>
        <begin position="1"/>
        <end position="10"/>
    </location>
</feature>
<feature type="compositionally biased region" description="Polar residues" evidence="3">
    <location>
        <begin position="645"/>
        <end position="667"/>
    </location>
</feature>
<dbReference type="Gene3D" id="3.40.50.300">
    <property type="entry name" value="P-loop containing nucleotide triphosphate hydrolases"/>
    <property type="match status" value="1"/>
</dbReference>
<dbReference type="InterPro" id="IPR000651">
    <property type="entry name" value="Ras-like_Gua-exchang_fac_N"/>
</dbReference>
<dbReference type="SUPFAM" id="SSF52540">
    <property type="entry name" value="P-loop containing nucleoside triphosphate hydrolases"/>
    <property type="match status" value="1"/>
</dbReference>
<dbReference type="InterPro" id="IPR036964">
    <property type="entry name" value="RASGEF_cat_dom_sf"/>
</dbReference>
<feature type="region of interest" description="Disordered" evidence="3">
    <location>
        <begin position="636"/>
        <end position="667"/>
    </location>
</feature>
<dbReference type="GO" id="GO:0007265">
    <property type="term" value="P:Ras protein signal transduction"/>
    <property type="evidence" value="ECO:0007669"/>
    <property type="project" value="TreeGrafter"/>
</dbReference>
<dbReference type="InterPro" id="IPR001895">
    <property type="entry name" value="RASGEF_cat_dom"/>
</dbReference>
<dbReference type="Gene3D" id="1.20.870.10">
    <property type="entry name" value="Son of sevenless (SoS) protein Chain: S domain 1"/>
    <property type="match status" value="1"/>
</dbReference>
<dbReference type="CDD" id="cd06224">
    <property type="entry name" value="REM"/>
    <property type="match status" value="1"/>
</dbReference>
<dbReference type="PANTHER" id="PTHR23113:SF348">
    <property type="entry name" value="GUANYL-NUCLEOTIDE EXCHANGE FACTOR RASGEF, PUTATIVE (AFU_ORTHOLOGUE AFUA_1G04700)-RELATED"/>
    <property type="match status" value="1"/>
</dbReference>
<protein>
    <submittedName>
        <fullName evidence="6">Uncharacterized protein</fullName>
    </submittedName>
</protein>
<dbReference type="GO" id="GO:0005886">
    <property type="term" value="C:plasma membrane"/>
    <property type="evidence" value="ECO:0007669"/>
    <property type="project" value="TreeGrafter"/>
</dbReference>
<dbReference type="GO" id="GO:0005085">
    <property type="term" value="F:guanyl-nucleotide exchange factor activity"/>
    <property type="evidence" value="ECO:0007669"/>
    <property type="project" value="UniProtKB-KW"/>
</dbReference>
<accession>A0A8H3FVR0</accession>
<comment type="caution">
    <text evidence="6">The sequence shown here is derived from an EMBL/GenBank/DDBJ whole genome shotgun (WGS) entry which is preliminary data.</text>
</comment>
<dbReference type="AlphaFoldDB" id="A0A8H3FVR0"/>
<dbReference type="Gene3D" id="1.10.840.10">
    <property type="entry name" value="Ras guanine-nucleotide exchange factors catalytic domain"/>
    <property type="match status" value="1"/>
</dbReference>
<dbReference type="InterPro" id="IPR023578">
    <property type="entry name" value="Ras_GEF_dom_sf"/>
</dbReference>